<proteinExistence type="predicted"/>
<name>A0ABX8H4J4_9BACT</name>
<accession>A0ABX8H4J4</accession>
<protein>
    <submittedName>
        <fullName evidence="1">Uncharacterized protein</fullName>
    </submittedName>
</protein>
<dbReference type="RefSeq" id="WP_144076738.1">
    <property type="nucleotide sequence ID" value="NZ_CP076129.1"/>
</dbReference>
<dbReference type="Proteomes" id="UP000682802">
    <property type="component" value="Chromosome 2"/>
</dbReference>
<evidence type="ECO:0000313" key="1">
    <source>
        <dbReference type="EMBL" id="QWG10085.1"/>
    </source>
</evidence>
<reference evidence="1 2" key="1">
    <citation type="submission" date="2021-05" db="EMBL/GenBank/DDBJ databases">
        <title>Comparative genomic studies on the polysaccharide-degrading batcterial strains of the Flammeovirga genus.</title>
        <authorList>
            <person name="Zewei F."/>
            <person name="Zheng Z."/>
            <person name="Yu L."/>
            <person name="Ruyue G."/>
            <person name="Yanhong M."/>
            <person name="Yuanyuan C."/>
            <person name="Jingyan G."/>
            <person name="Wenjun H."/>
        </authorList>
    </citation>
    <scope>NUCLEOTIDE SEQUENCE [LARGE SCALE GENOMIC DNA]</scope>
    <source>
        <strain evidence="1 2">YS10</strain>
    </source>
</reference>
<keyword evidence="2" id="KW-1185">Reference proteome</keyword>
<dbReference type="EMBL" id="CP076129">
    <property type="protein sequence ID" value="QWG10085.1"/>
    <property type="molecule type" value="Genomic_DNA"/>
</dbReference>
<evidence type="ECO:0000313" key="2">
    <source>
        <dbReference type="Proteomes" id="UP000682802"/>
    </source>
</evidence>
<sequence>MKIKNTLISKILYFKDVITPKLEAEKYTINLPNTLFDFTLKDLVGKRIYKLLVSGKIENVNDLEKTLQIDLNDPFSYSNYCFLEHENYIIILTYGEIQPQLWELSLEAVFEKE</sequence>
<gene>
    <name evidence="1" type="ORF">KM029_20600</name>
</gene>
<organism evidence="1 2">
    <name type="scientific">Flammeovirga kamogawensis</name>
    <dbReference type="NCBI Taxonomy" id="373891"/>
    <lineage>
        <taxon>Bacteria</taxon>
        <taxon>Pseudomonadati</taxon>
        <taxon>Bacteroidota</taxon>
        <taxon>Cytophagia</taxon>
        <taxon>Cytophagales</taxon>
        <taxon>Flammeovirgaceae</taxon>
        <taxon>Flammeovirga</taxon>
    </lineage>
</organism>